<keyword evidence="3" id="KW-0812">Transmembrane</keyword>
<dbReference type="InParanoid" id="A0A420XME2"/>
<keyword evidence="6" id="KW-0811">Translocation</keyword>
<accession>A0A420XME2</accession>
<dbReference type="PRINTS" id="PR01506">
    <property type="entry name" value="TATBPROTEIN"/>
</dbReference>
<comment type="caution">
    <text evidence="9">The sequence shown here is derived from an EMBL/GenBank/DDBJ whole genome shotgun (WGS) entry which is preliminary data.</text>
</comment>
<evidence type="ECO:0000256" key="7">
    <source>
        <dbReference type="ARBA" id="ARBA00023136"/>
    </source>
</evidence>
<dbReference type="AlphaFoldDB" id="A0A420XME2"/>
<evidence type="ECO:0000256" key="5">
    <source>
        <dbReference type="ARBA" id="ARBA00022989"/>
    </source>
</evidence>
<name>A0A420XME2_9ACTN</name>
<evidence type="ECO:0000256" key="8">
    <source>
        <dbReference type="SAM" id="MobiDB-lite"/>
    </source>
</evidence>
<evidence type="ECO:0000256" key="3">
    <source>
        <dbReference type="ARBA" id="ARBA00022692"/>
    </source>
</evidence>
<dbReference type="Proteomes" id="UP000281955">
    <property type="component" value="Unassembled WGS sequence"/>
</dbReference>
<dbReference type="GO" id="GO:0015031">
    <property type="term" value="P:protein transport"/>
    <property type="evidence" value="ECO:0007669"/>
    <property type="project" value="UniProtKB-KW"/>
</dbReference>
<dbReference type="RefSeq" id="WP_121194013.1">
    <property type="nucleotide sequence ID" value="NZ_RBWV01000013.1"/>
</dbReference>
<dbReference type="Pfam" id="PF02416">
    <property type="entry name" value="TatA_B_E"/>
    <property type="match status" value="1"/>
</dbReference>
<keyword evidence="2" id="KW-0813">Transport</keyword>
<dbReference type="OrthoDB" id="3267321at2"/>
<evidence type="ECO:0000256" key="2">
    <source>
        <dbReference type="ARBA" id="ARBA00022448"/>
    </source>
</evidence>
<keyword evidence="7" id="KW-0472">Membrane</keyword>
<dbReference type="InterPro" id="IPR003369">
    <property type="entry name" value="TatA/B/E"/>
</dbReference>
<feature type="compositionally biased region" description="Basic and acidic residues" evidence="8">
    <location>
        <begin position="112"/>
        <end position="134"/>
    </location>
</feature>
<sequence>MFGINGWEFVVLAVVALVVIGPDKLPGFISEAGRMVRQLRRMASEAQADVREHLGPEFADIDLSELNPRAFVQKHLLDDALDDDLRSAFDLDGDAPSSRSTGATARSSGSPDLRKRDAPDLRKPGAPDLRKDDAPDASAYADGDVT</sequence>
<dbReference type="GO" id="GO:0016020">
    <property type="term" value="C:membrane"/>
    <property type="evidence" value="ECO:0007669"/>
    <property type="project" value="UniProtKB-ARBA"/>
</dbReference>
<evidence type="ECO:0000256" key="1">
    <source>
        <dbReference type="ARBA" id="ARBA00004167"/>
    </source>
</evidence>
<comment type="subcellular location">
    <subcellularLocation>
        <location evidence="1">Membrane</location>
        <topology evidence="1">Single-pass membrane protein</topology>
    </subcellularLocation>
</comment>
<evidence type="ECO:0000256" key="4">
    <source>
        <dbReference type="ARBA" id="ARBA00022927"/>
    </source>
</evidence>
<keyword evidence="5" id="KW-1133">Transmembrane helix</keyword>
<reference evidence="9 10" key="1">
    <citation type="submission" date="2018-10" db="EMBL/GenBank/DDBJ databases">
        <title>Genomic Encyclopedia of Archaeal and Bacterial Type Strains, Phase II (KMG-II): from individual species to whole genera.</title>
        <authorList>
            <person name="Goeker M."/>
        </authorList>
    </citation>
    <scope>NUCLEOTIDE SEQUENCE [LARGE SCALE GENOMIC DNA]</scope>
    <source>
        <strain evidence="9 10">RP-AC37</strain>
    </source>
</reference>
<dbReference type="NCBIfam" id="NF002377">
    <property type="entry name" value="PRK01371.1-4"/>
    <property type="match status" value="1"/>
</dbReference>
<evidence type="ECO:0000313" key="10">
    <source>
        <dbReference type="Proteomes" id="UP000281955"/>
    </source>
</evidence>
<proteinExistence type="predicted"/>
<evidence type="ECO:0000313" key="9">
    <source>
        <dbReference type="EMBL" id="RKS72467.1"/>
    </source>
</evidence>
<protein>
    <submittedName>
        <fullName evidence="9">Sec-independent protein translocase protein TatB</fullName>
    </submittedName>
</protein>
<evidence type="ECO:0000256" key="6">
    <source>
        <dbReference type="ARBA" id="ARBA00023010"/>
    </source>
</evidence>
<feature type="compositionally biased region" description="Low complexity" evidence="8">
    <location>
        <begin position="90"/>
        <end position="111"/>
    </location>
</feature>
<dbReference type="Gene3D" id="1.20.5.3310">
    <property type="match status" value="1"/>
</dbReference>
<keyword evidence="4" id="KW-0653">Protein transport</keyword>
<dbReference type="EMBL" id="RBWV01000013">
    <property type="protein sequence ID" value="RKS72467.1"/>
    <property type="molecule type" value="Genomic_DNA"/>
</dbReference>
<keyword evidence="10" id="KW-1185">Reference proteome</keyword>
<feature type="region of interest" description="Disordered" evidence="8">
    <location>
        <begin position="88"/>
        <end position="146"/>
    </location>
</feature>
<organism evidence="9 10">
    <name type="scientific">Motilibacter peucedani</name>
    <dbReference type="NCBI Taxonomy" id="598650"/>
    <lineage>
        <taxon>Bacteria</taxon>
        <taxon>Bacillati</taxon>
        <taxon>Actinomycetota</taxon>
        <taxon>Actinomycetes</taxon>
        <taxon>Motilibacterales</taxon>
        <taxon>Motilibacteraceae</taxon>
        <taxon>Motilibacter</taxon>
    </lineage>
</organism>
<gene>
    <name evidence="9" type="ORF">CLV35_2711</name>
</gene>